<organism evidence="3 4">
    <name type="scientific">Massilia frigida</name>
    <dbReference type="NCBI Taxonomy" id="2609281"/>
    <lineage>
        <taxon>Bacteria</taxon>
        <taxon>Pseudomonadati</taxon>
        <taxon>Pseudomonadota</taxon>
        <taxon>Betaproteobacteria</taxon>
        <taxon>Burkholderiales</taxon>
        <taxon>Oxalobacteraceae</taxon>
        <taxon>Telluria group</taxon>
        <taxon>Massilia</taxon>
    </lineage>
</organism>
<feature type="domain" description="Toprim" evidence="2">
    <location>
        <begin position="196"/>
        <end position="295"/>
    </location>
</feature>
<keyword evidence="4" id="KW-1185">Reference proteome</keyword>
<dbReference type="InterPro" id="IPR025048">
    <property type="entry name" value="DUF3987"/>
</dbReference>
<feature type="compositionally biased region" description="Basic and acidic residues" evidence="1">
    <location>
        <begin position="482"/>
        <end position="495"/>
    </location>
</feature>
<dbReference type="EMBL" id="WHJG01000013">
    <property type="protein sequence ID" value="NHZ80503.1"/>
    <property type="molecule type" value="Genomic_DNA"/>
</dbReference>
<evidence type="ECO:0000313" key="4">
    <source>
        <dbReference type="Proteomes" id="UP000621455"/>
    </source>
</evidence>
<reference evidence="3 4" key="1">
    <citation type="submission" date="2019-10" db="EMBL/GenBank/DDBJ databases">
        <title>Taxonomy of Antarctic Massilia spp.: description of Massilia rubra sp. nov., Massilia aquatica sp. nov., Massilia mucilaginosa sp. nov., Massilia frigida sp. nov. isolated from streams, lakes and regoliths.</title>
        <authorList>
            <person name="Holochova P."/>
            <person name="Sedlacek I."/>
            <person name="Kralova S."/>
            <person name="Maslanova I."/>
            <person name="Busse H.-J."/>
            <person name="Stankova E."/>
            <person name="Vrbovska V."/>
            <person name="Kovarovic V."/>
            <person name="Bartak M."/>
            <person name="Svec P."/>
            <person name="Pantucek R."/>
        </authorList>
    </citation>
    <scope>NUCLEOTIDE SEQUENCE [LARGE SCALE GENOMIC DNA]</scope>
    <source>
        <strain evidence="3 4">CCM 8695</strain>
    </source>
</reference>
<feature type="region of interest" description="Disordered" evidence="1">
    <location>
        <begin position="477"/>
        <end position="497"/>
    </location>
</feature>
<dbReference type="InterPro" id="IPR006171">
    <property type="entry name" value="TOPRIM_dom"/>
</dbReference>
<name>A0ABX0N812_9BURK</name>
<gene>
    <name evidence="3" type="ORF">F2P44_14655</name>
</gene>
<protein>
    <submittedName>
        <fullName evidence="3">DUF3987 domain-containing protein</fullName>
    </submittedName>
</protein>
<proteinExistence type="predicted"/>
<comment type="caution">
    <text evidence="3">The sequence shown here is derived from an EMBL/GenBank/DDBJ whole genome shotgun (WGS) entry which is preliminary data.</text>
</comment>
<dbReference type="InterPro" id="IPR034154">
    <property type="entry name" value="TOPRIM_DnaG/twinkle"/>
</dbReference>
<evidence type="ECO:0000259" key="2">
    <source>
        <dbReference type="Pfam" id="PF13362"/>
    </source>
</evidence>
<dbReference type="Pfam" id="PF13362">
    <property type="entry name" value="Toprim_3"/>
    <property type="match status" value="1"/>
</dbReference>
<evidence type="ECO:0000256" key="1">
    <source>
        <dbReference type="SAM" id="MobiDB-lite"/>
    </source>
</evidence>
<evidence type="ECO:0000313" key="3">
    <source>
        <dbReference type="EMBL" id="NHZ80503.1"/>
    </source>
</evidence>
<sequence length="821" mass="88580">MQITMTNIEAEFGAAMAVYDLAPAEIIADGKRRRFDAADDKKGKKSAWYILHGDGVPAGAFGNWKTDLSEKWCGKSDQTMTPIENAEYRARVDKARQEAEHTRLQLEADAAAACVRILAGAQEATEDNPYCVRKGIKPYGLKEFKDKRTLIVPIRDATGAVTSLQFIYEDGTKRLKSHGKVKGCYYSFGGKPTNTLLVCEGFATGASLFAVTDYPVAVAFNAGNLEPVAKALRGKLPGVRIIVCADDDRFNEHGNVGMAKAKAAAAAVGGWLAAPAFQSGEGQPTDFNDMQAREGGKAVMSAINAAKQMTADTGPDLVATRKFVKESIVKAAAAWPKPEPLARSTPEVPYPSEALPEVVLMAVREVQGFTKAPEAMVACSALAALSLAAQSHYDVARAEKLSGPTSLYFLVVAESGERKSTCDGILSKVLREHENRQQEDAQVDIKRYEADQAAWDAIRSGILESIKLAAKSAKDTGQAENALRKHEEMKPEPPRVPRLIYSDFTPEALTYSLAKKWPSGGVISSEAGSVFGSHGMGKESQLRTLANLNQLWDASKLTFDRRGESYVVDGARLTMSLQVQESALMDFIGRTGTLARGTGFLARFLIARPASTQGTRFFTEPPENMPALARFHAQINCILQVSPPINERGGLEPAMLTLSPEAKAAWVKFHDEIESGLGQGGELQDVRDVASKIADNAARMAALFHVVAGGIGPVSVEHFESASIVTAWHLNEALRFFGEIALPDGLANAALLEDWIVAYCMTNGGDTVSTRVVAQYGPSKMRDKGALNAAIQELIEHGRAVLIEKGRKREIQINPQILGGV</sequence>
<dbReference type="Pfam" id="PF13148">
    <property type="entry name" value="DUF3987"/>
    <property type="match status" value="1"/>
</dbReference>
<dbReference type="Proteomes" id="UP000621455">
    <property type="component" value="Unassembled WGS sequence"/>
</dbReference>
<accession>A0ABX0N812</accession>
<dbReference type="CDD" id="cd01029">
    <property type="entry name" value="TOPRIM_primases"/>
    <property type="match status" value="1"/>
</dbReference>